<keyword evidence="2" id="KW-1185">Reference proteome</keyword>
<dbReference type="AlphaFoldDB" id="A0AAV7R2P7"/>
<sequence>MRPTLSQNHTEKEAAIKAAADIAEQRSTELRSRIDAGRSTTESVADRTDAENDGLILVTPQSVKELI</sequence>
<evidence type="ECO:0000313" key="2">
    <source>
        <dbReference type="Proteomes" id="UP001066276"/>
    </source>
</evidence>
<organism evidence="1 2">
    <name type="scientific">Pleurodeles waltl</name>
    <name type="common">Iberian ribbed newt</name>
    <dbReference type="NCBI Taxonomy" id="8319"/>
    <lineage>
        <taxon>Eukaryota</taxon>
        <taxon>Metazoa</taxon>
        <taxon>Chordata</taxon>
        <taxon>Craniata</taxon>
        <taxon>Vertebrata</taxon>
        <taxon>Euteleostomi</taxon>
        <taxon>Amphibia</taxon>
        <taxon>Batrachia</taxon>
        <taxon>Caudata</taxon>
        <taxon>Salamandroidea</taxon>
        <taxon>Salamandridae</taxon>
        <taxon>Pleurodelinae</taxon>
        <taxon>Pleurodeles</taxon>
    </lineage>
</organism>
<name>A0AAV7R2P7_PLEWA</name>
<accession>A0AAV7R2P7</accession>
<evidence type="ECO:0000313" key="1">
    <source>
        <dbReference type="EMBL" id="KAJ1146439.1"/>
    </source>
</evidence>
<gene>
    <name evidence="1" type="ORF">NDU88_012715</name>
</gene>
<comment type="caution">
    <text evidence="1">The sequence shown here is derived from an EMBL/GenBank/DDBJ whole genome shotgun (WGS) entry which is preliminary data.</text>
</comment>
<dbReference type="Proteomes" id="UP001066276">
    <property type="component" value="Chromosome 6"/>
</dbReference>
<reference evidence="1" key="1">
    <citation type="journal article" date="2022" name="bioRxiv">
        <title>Sequencing and chromosome-scale assembly of the giantPleurodeles waltlgenome.</title>
        <authorList>
            <person name="Brown T."/>
            <person name="Elewa A."/>
            <person name="Iarovenko S."/>
            <person name="Subramanian E."/>
            <person name="Araus A.J."/>
            <person name="Petzold A."/>
            <person name="Susuki M."/>
            <person name="Suzuki K.-i.T."/>
            <person name="Hayashi T."/>
            <person name="Toyoda A."/>
            <person name="Oliveira C."/>
            <person name="Osipova E."/>
            <person name="Leigh N.D."/>
            <person name="Simon A."/>
            <person name="Yun M.H."/>
        </authorList>
    </citation>
    <scope>NUCLEOTIDE SEQUENCE</scope>
    <source>
        <strain evidence="1">20211129_DDA</strain>
        <tissue evidence="1">Liver</tissue>
    </source>
</reference>
<dbReference type="EMBL" id="JANPWB010000010">
    <property type="protein sequence ID" value="KAJ1146439.1"/>
    <property type="molecule type" value="Genomic_DNA"/>
</dbReference>
<protein>
    <submittedName>
        <fullName evidence="1">Uncharacterized protein</fullName>
    </submittedName>
</protein>
<proteinExistence type="predicted"/>